<feature type="domain" description="Aconitase/3-isopropylmalate dehydratase large subunit alpha/beta/alpha" evidence="7">
    <location>
        <begin position="286"/>
        <end position="407"/>
    </location>
</feature>
<name>A0ABY4EUG5_9BACI</name>
<keyword evidence="5" id="KW-0411">Iron-sulfur</keyword>
<dbReference type="RefSeq" id="WP_244718014.1">
    <property type="nucleotide sequence ID" value="NZ_CP095072.1"/>
</dbReference>
<evidence type="ECO:0000256" key="3">
    <source>
        <dbReference type="ARBA" id="ARBA00022723"/>
    </source>
</evidence>
<evidence type="ECO:0000256" key="6">
    <source>
        <dbReference type="ARBA" id="ARBA00023501"/>
    </source>
</evidence>
<dbReference type="EMBL" id="CP095072">
    <property type="protein sequence ID" value="UOQ48054.1"/>
    <property type="molecule type" value="Genomic_DNA"/>
</dbReference>
<gene>
    <name evidence="9" type="ORF">MUN88_18675</name>
</gene>
<dbReference type="Gene3D" id="3.30.499.10">
    <property type="entry name" value="Aconitase, domain 3"/>
    <property type="match status" value="2"/>
</dbReference>
<keyword evidence="4" id="KW-0408">Iron</keyword>
<evidence type="ECO:0000313" key="10">
    <source>
        <dbReference type="Proteomes" id="UP000831782"/>
    </source>
</evidence>
<evidence type="ECO:0000256" key="2">
    <source>
        <dbReference type="ARBA" id="ARBA00012926"/>
    </source>
</evidence>
<dbReference type="NCBIfam" id="TIGR01342">
    <property type="entry name" value="acon_putative"/>
    <property type="match status" value="1"/>
</dbReference>
<dbReference type="Pfam" id="PF00694">
    <property type="entry name" value="Aconitase_C"/>
    <property type="match status" value="1"/>
</dbReference>
<dbReference type="PRINTS" id="PR00415">
    <property type="entry name" value="ACONITASE"/>
</dbReference>
<dbReference type="InterPro" id="IPR001030">
    <property type="entry name" value="Acoase/IPM_deHydtase_lsu_aba"/>
</dbReference>
<dbReference type="SUPFAM" id="SSF53732">
    <property type="entry name" value="Aconitase iron-sulfur domain"/>
    <property type="match status" value="1"/>
</dbReference>
<dbReference type="InterPro" id="IPR015928">
    <property type="entry name" value="Aconitase/3IPM_dehydase_swvl"/>
</dbReference>
<accession>A0ABY4EUG5</accession>
<dbReference type="Proteomes" id="UP000831782">
    <property type="component" value="Chromosome"/>
</dbReference>
<dbReference type="Pfam" id="PF00330">
    <property type="entry name" value="Aconitase"/>
    <property type="match status" value="2"/>
</dbReference>
<comment type="subunit">
    <text evidence="1">Monomer.</text>
</comment>
<evidence type="ECO:0000256" key="4">
    <source>
        <dbReference type="ARBA" id="ARBA00023004"/>
    </source>
</evidence>
<dbReference type="InterPro" id="IPR006250">
    <property type="entry name" value="Aconitase_put"/>
</dbReference>
<dbReference type="PANTHER" id="PTHR43160:SF3">
    <property type="entry name" value="ACONITATE HYDRATASE, MITOCHONDRIAL"/>
    <property type="match status" value="1"/>
</dbReference>
<dbReference type="InterPro" id="IPR050926">
    <property type="entry name" value="Aconitase/IPM_isomerase"/>
</dbReference>
<keyword evidence="10" id="KW-1185">Reference proteome</keyword>
<dbReference type="Gene3D" id="3.20.19.10">
    <property type="entry name" value="Aconitase, domain 4"/>
    <property type="match status" value="1"/>
</dbReference>
<feature type="domain" description="Aconitase/3-isopropylmalate dehydratase large subunit alpha/beta/alpha" evidence="7">
    <location>
        <begin position="8"/>
        <end position="285"/>
    </location>
</feature>
<dbReference type="NCBIfam" id="NF005558">
    <property type="entry name" value="PRK07229.1"/>
    <property type="match status" value="1"/>
</dbReference>
<evidence type="ECO:0000256" key="1">
    <source>
        <dbReference type="ARBA" id="ARBA00011245"/>
    </source>
</evidence>
<keyword evidence="3" id="KW-0479">Metal-binding</keyword>
<evidence type="ECO:0000259" key="8">
    <source>
        <dbReference type="Pfam" id="PF00694"/>
    </source>
</evidence>
<dbReference type="InterPro" id="IPR000573">
    <property type="entry name" value="AconitaseA/IPMdHydase_ssu_swvl"/>
</dbReference>
<dbReference type="GO" id="GO:0003994">
    <property type="term" value="F:aconitate hydratase activity"/>
    <property type="evidence" value="ECO:0007669"/>
    <property type="project" value="UniProtKB-EC"/>
</dbReference>
<evidence type="ECO:0000259" key="7">
    <source>
        <dbReference type="Pfam" id="PF00330"/>
    </source>
</evidence>
<dbReference type="InterPro" id="IPR015931">
    <property type="entry name" value="Acnase/IPM_dHydase_lsu_aba_1/3"/>
</dbReference>
<dbReference type="InterPro" id="IPR036008">
    <property type="entry name" value="Aconitase_4Fe-4S_dom"/>
</dbReference>
<evidence type="ECO:0000256" key="5">
    <source>
        <dbReference type="ARBA" id="ARBA00023014"/>
    </source>
</evidence>
<sequence length="645" mass="70792">MKQNVAQKLIKQHLVSGGMQAGDEIGLKIDQTLTQDATGTMVMLELEAMGIDRVKTEASAQYVDHNLIQEDFRNADDHLFLRSAARKFGIYYSRPGNGVSHPVHMQQLAKPGKTLLGSDSHTCANGCMGMLAIGAGGIDVAMAMAGEPYYVKMPEIMGVKLTGEIPDWVSAKDVILEMLRRHDVKGGVGKIIEYYGPGVKNLSAMDRHVIANMGAELGATATVFPSDKEIKKFLKQQGREEDWVELKADRGAKYDIDEHIDLSTLEPLIAKPSSPGNVVPVSEVTGETIYQSYIGSSANPGYRDFAIASEIVKGKQIAPGTSLDINPTSRQLLEQLVENGHIANLLSAGSRMHQAGCNGCIGMGQAPATGRNSLRTTPRNFPGRSGTKEDSVFLCSPETAAASALHGEITDPRTLEMDYPAIKEPKKFATEGMLEAPACPDEQVELEKGPNITSIPDFEPIKDNFDLPILLKMSDNISTDEILAGGSRVLPYRSNIQRISTFAFEIVDDNYYENAMKKRDSGGHMITAGVNYGQGSSREHAALAPRYLGLKVVLVKDFARIHLQNLINFGILPLTFVNESDFEQISENDILEFRNIHETIQTNNTFTIHIKGKEKPIEVRHDLTKRHIDIILQGGIINWIKQKQI</sequence>
<organism evidence="9 10">
    <name type="scientific">Gracilibacillus caseinilyticus</name>
    <dbReference type="NCBI Taxonomy" id="2932256"/>
    <lineage>
        <taxon>Bacteria</taxon>
        <taxon>Bacillati</taxon>
        <taxon>Bacillota</taxon>
        <taxon>Bacilli</taxon>
        <taxon>Bacillales</taxon>
        <taxon>Bacillaceae</taxon>
        <taxon>Gracilibacillus</taxon>
    </lineage>
</organism>
<keyword evidence="9" id="KW-0456">Lyase</keyword>
<feature type="domain" description="Aconitase A/isopropylmalate dehydratase small subunit swivel" evidence="8">
    <location>
        <begin position="510"/>
        <end position="578"/>
    </location>
</feature>
<proteinExistence type="predicted"/>
<protein>
    <recommendedName>
        <fullName evidence="2">aconitate hydratase</fullName>
        <ecNumber evidence="2">4.2.1.3</ecNumber>
    </recommendedName>
</protein>
<dbReference type="EC" id="4.2.1.3" evidence="2"/>
<dbReference type="PANTHER" id="PTHR43160">
    <property type="entry name" value="ACONITATE HYDRATASE B"/>
    <property type="match status" value="1"/>
</dbReference>
<reference evidence="9 10" key="1">
    <citation type="submission" date="2022-04" db="EMBL/GenBank/DDBJ databases">
        <title>Gracilibacillus sp. isolated from saltern.</title>
        <authorList>
            <person name="Won M."/>
            <person name="Lee C.-M."/>
            <person name="Woen H.-Y."/>
            <person name="Kwon S.-W."/>
        </authorList>
    </citation>
    <scope>NUCLEOTIDE SEQUENCE [LARGE SCALE GENOMIC DNA]</scope>
    <source>
        <strain evidence="9 10">SSWR10-1</strain>
    </source>
</reference>
<dbReference type="SUPFAM" id="SSF52016">
    <property type="entry name" value="LeuD/IlvD-like"/>
    <property type="match status" value="1"/>
</dbReference>
<comment type="catalytic activity">
    <reaction evidence="6">
        <text>citrate = D-threo-isocitrate</text>
        <dbReference type="Rhea" id="RHEA:10336"/>
        <dbReference type="ChEBI" id="CHEBI:15562"/>
        <dbReference type="ChEBI" id="CHEBI:16947"/>
        <dbReference type="EC" id="4.2.1.3"/>
    </reaction>
</comment>
<evidence type="ECO:0000313" key="9">
    <source>
        <dbReference type="EMBL" id="UOQ48054.1"/>
    </source>
</evidence>